<dbReference type="InterPro" id="IPR000086">
    <property type="entry name" value="NUDIX_hydrolase_dom"/>
</dbReference>
<evidence type="ECO:0000313" key="3">
    <source>
        <dbReference type="Proteomes" id="UP000239872"/>
    </source>
</evidence>
<feature type="domain" description="Nudix hydrolase" evidence="1">
    <location>
        <begin position="21"/>
        <end position="152"/>
    </location>
</feature>
<dbReference type="PANTHER" id="PTHR43736">
    <property type="entry name" value="ADP-RIBOSE PYROPHOSPHATASE"/>
    <property type="match status" value="1"/>
</dbReference>
<dbReference type="Pfam" id="PF00293">
    <property type="entry name" value="NUDIX"/>
    <property type="match status" value="1"/>
</dbReference>
<proteinExistence type="predicted"/>
<dbReference type="EMBL" id="PPSL01000001">
    <property type="protein sequence ID" value="PQJ12483.1"/>
    <property type="molecule type" value="Genomic_DNA"/>
</dbReference>
<dbReference type="PROSITE" id="PS51462">
    <property type="entry name" value="NUDIX"/>
    <property type="match status" value="1"/>
</dbReference>
<dbReference type="Proteomes" id="UP000239872">
    <property type="component" value="Unassembled WGS sequence"/>
</dbReference>
<dbReference type="PANTHER" id="PTHR43736:SF1">
    <property type="entry name" value="DIHYDRONEOPTERIN TRIPHOSPHATE DIPHOSPHATASE"/>
    <property type="match status" value="1"/>
</dbReference>
<organism evidence="2 3">
    <name type="scientific">Flavipsychrobacter stenotrophus</name>
    <dbReference type="NCBI Taxonomy" id="2077091"/>
    <lineage>
        <taxon>Bacteria</taxon>
        <taxon>Pseudomonadati</taxon>
        <taxon>Bacteroidota</taxon>
        <taxon>Chitinophagia</taxon>
        <taxon>Chitinophagales</taxon>
        <taxon>Chitinophagaceae</taxon>
        <taxon>Flavipsychrobacter</taxon>
    </lineage>
</organism>
<comment type="caution">
    <text evidence="2">The sequence shown here is derived from an EMBL/GenBank/DDBJ whole genome shotgun (WGS) entry which is preliminary data.</text>
</comment>
<dbReference type="AlphaFoldDB" id="A0A2S7SZV0"/>
<evidence type="ECO:0000259" key="1">
    <source>
        <dbReference type="PROSITE" id="PS51462"/>
    </source>
</evidence>
<name>A0A2S7SZV0_9BACT</name>
<dbReference type="Gene3D" id="3.90.79.10">
    <property type="entry name" value="Nucleoside Triphosphate Pyrophosphohydrolase"/>
    <property type="match status" value="1"/>
</dbReference>
<accession>A0A2S7SZV0</accession>
<dbReference type="GO" id="GO:0016787">
    <property type="term" value="F:hydrolase activity"/>
    <property type="evidence" value="ECO:0007669"/>
    <property type="project" value="UniProtKB-KW"/>
</dbReference>
<reference evidence="2 3" key="1">
    <citation type="submission" date="2018-01" db="EMBL/GenBank/DDBJ databases">
        <title>A novel member of the phylum Bacteroidetes isolated from glacier ice.</title>
        <authorList>
            <person name="Liu Q."/>
            <person name="Xin Y.-H."/>
        </authorList>
    </citation>
    <scope>NUCLEOTIDE SEQUENCE [LARGE SCALE GENOMIC DNA]</scope>
    <source>
        <strain evidence="2 3">RB1R16</strain>
    </source>
</reference>
<sequence length="156" mass="18027">MTILPKRFILPNSRPIMKPRFNVRVYGILIHNGRLLVNEEIIKTRTIIKFPGGGLDYGEGTVDCVIREWKEELDMDIKVLAHFYTTDFFVASAFDESQVISIYYLVTGQVPEVITNHVPNERTYWVDLQDVSADTFTLVIDKRVGEMLREQFGVNE</sequence>
<evidence type="ECO:0000313" key="2">
    <source>
        <dbReference type="EMBL" id="PQJ12483.1"/>
    </source>
</evidence>
<gene>
    <name evidence="2" type="ORF">CJD36_001670</name>
</gene>
<keyword evidence="2" id="KW-0378">Hydrolase</keyword>
<protein>
    <submittedName>
        <fullName evidence="2">NUDIX hydrolase</fullName>
    </submittedName>
</protein>
<keyword evidence="3" id="KW-1185">Reference proteome</keyword>
<dbReference type="InterPro" id="IPR015797">
    <property type="entry name" value="NUDIX_hydrolase-like_dom_sf"/>
</dbReference>
<dbReference type="SUPFAM" id="SSF55811">
    <property type="entry name" value="Nudix"/>
    <property type="match status" value="1"/>
</dbReference>